<name>A0A1G6J437_9BACT</name>
<organism evidence="6 7">
    <name type="scientific">Williamwhitmania taraxaci</name>
    <dbReference type="NCBI Taxonomy" id="1640674"/>
    <lineage>
        <taxon>Bacteria</taxon>
        <taxon>Pseudomonadati</taxon>
        <taxon>Bacteroidota</taxon>
        <taxon>Bacteroidia</taxon>
        <taxon>Bacteroidales</taxon>
        <taxon>Williamwhitmaniaceae</taxon>
        <taxon>Williamwhitmania</taxon>
    </lineage>
</organism>
<keyword evidence="7" id="KW-1185">Reference proteome</keyword>
<dbReference type="GO" id="GO:0046872">
    <property type="term" value="F:metal ion binding"/>
    <property type="evidence" value="ECO:0007669"/>
    <property type="project" value="InterPro"/>
</dbReference>
<gene>
    <name evidence="6" type="ORF">SAMN05216323_101839</name>
</gene>
<dbReference type="Gene3D" id="3.30.470.20">
    <property type="entry name" value="ATP-grasp fold, B domain"/>
    <property type="match status" value="1"/>
</dbReference>
<keyword evidence="1" id="KW-0436">Ligase</keyword>
<dbReference type="InterPro" id="IPR052032">
    <property type="entry name" value="ATP-dep_AA_Ligase"/>
</dbReference>
<dbReference type="GO" id="GO:0016874">
    <property type="term" value="F:ligase activity"/>
    <property type="evidence" value="ECO:0007669"/>
    <property type="project" value="UniProtKB-KW"/>
</dbReference>
<reference evidence="6 7" key="1">
    <citation type="submission" date="2016-09" db="EMBL/GenBank/DDBJ databases">
        <authorList>
            <person name="Capua I."/>
            <person name="De Benedictis P."/>
            <person name="Joannis T."/>
            <person name="Lombin L.H."/>
            <person name="Cattoli G."/>
        </authorList>
    </citation>
    <scope>NUCLEOTIDE SEQUENCE [LARGE SCALE GENOMIC DNA]</scope>
    <source>
        <strain evidence="6 7">A7P-90m</strain>
    </source>
</reference>
<evidence type="ECO:0000256" key="3">
    <source>
        <dbReference type="ARBA" id="ARBA00022840"/>
    </source>
</evidence>
<dbReference type="EMBL" id="FMYP01000018">
    <property type="protein sequence ID" value="SDC13521.1"/>
    <property type="molecule type" value="Genomic_DNA"/>
</dbReference>
<evidence type="ECO:0000256" key="1">
    <source>
        <dbReference type="ARBA" id="ARBA00022598"/>
    </source>
</evidence>
<evidence type="ECO:0000256" key="2">
    <source>
        <dbReference type="ARBA" id="ARBA00022741"/>
    </source>
</evidence>
<dbReference type="Proteomes" id="UP000199452">
    <property type="component" value="Unassembled WGS sequence"/>
</dbReference>
<proteinExistence type="predicted"/>
<dbReference type="OrthoDB" id="9803907at2"/>
<feature type="domain" description="ATP-grasp" evidence="5">
    <location>
        <begin position="89"/>
        <end position="300"/>
    </location>
</feature>
<protein>
    <submittedName>
        <fullName evidence="6">ATP-grasp domain-containing protein</fullName>
    </submittedName>
</protein>
<dbReference type="SUPFAM" id="SSF56059">
    <property type="entry name" value="Glutathione synthetase ATP-binding domain-like"/>
    <property type="match status" value="1"/>
</dbReference>
<keyword evidence="3 4" id="KW-0067">ATP-binding</keyword>
<dbReference type="AlphaFoldDB" id="A0A1G6J437"/>
<evidence type="ECO:0000256" key="4">
    <source>
        <dbReference type="PROSITE-ProRule" id="PRU00409"/>
    </source>
</evidence>
<dbReference type="PANTHER" id="PTHR43585:SF2">
    <property type="entry name" value="ATP-GRASP ENZYME FSQD"/>
    <property type="match status" value="1"/>
</dbReference>
<dbReference type="InterPro" id="IPR011761">
    <property type="entry name" value="ATP-grasp"/>
</dbReference>
<dbReference type="STRING" id="1640674.SAMN05216323_101839"/>
<evidence type="ECO:0000259" key="5">
    <source>
        <dbReference type="PROSITE" id="PS50975"/>
    </source>
</evidence>
<evidence type="ECO:0000313" key="7">
    <source>
        <dbReference type="Proteomes" id="UP000199452"/>
    </source>
</evidence>
<sequence>MILLDKPFVSEFLQLTLAKNQYPVVKTANSELLITNKQVKFISETEAIKLVQENGDELVYSNSENAISWVEKNLPFSRLPKTIKLFKDKVAFRELVKPIFPNFYFKSVPITELATLSSVDIPKPFIIKPAIGFFSMGVHKVDTDKEWEALRTTIVDEIEQVKDLYPKEVMNATNFIIEDCIEGDEYAVDCYFNSTGKATVLNIMEHIFGSGKDVSDRVYLTSKDIIEKNLANVEAFLSEVSRLAELRNFPAHIEIRIDKTGTIYPIEVNPMRFGGWCSTGDMAWLAYGINEYECLFEQTAPNWSEILKDKAGKVYSISILDNNSGYKAEDIVKFDYDKLLSHFEKPLELRKINFHEYPVFAFLFSETRQENMAELERILKSNLREYIVVKPI</sequence>
<dbReference type="PANTHER" id="PTHR43585">
    <property type="entry name" value="FUMIPYRROLE BIOSYNTHESIS PROTEIN C"/>
    <property type="match status" value="1"/>
</dbReference>
<evidence type="ECO:0000313" key="6">
    <source>
        <dbReference type="EMBL" id="SDC13521.1"/>
    </source>
</evidence>
<dbReference type="GO" id="GO:0005524">
    <property type="term" value="F:ATP binding"/>
    <property type="evidence" value="ECO:0007669"/>
    <property type="project" value="UniProtKB-UniRule"/>
</dbReference>
<dbReference type="PROSITE" id="PS50975">
    <property type="entry name" value="ATP_GRASP"/>
    <property type="match status" value="1"/>
</dbReference>
<dbReference type="Pfam" id="PF13535">
    <property type="entry name" value="ATP-grasp_4"/>
    <property type="match status" value="1"/>
</dbReference>
<accession>A0A1G6J437</accession>
<keyword evidence="2 4" id="KW-0547">Nucleotide-binding</keyword>